<accession>A0A6A0AF68</accession>
<evidence type="ECO:0000313" key="1">
    <source>
        <dbReference type="EMBL" id="GFH31539.1"/>
    </source>
</evidence>
<reference evidence="1 2" key="1">
    <citation type="submission" date="2020-02" db="EMBL/GenBank/DDBJ databases">
        <title>Draft genome sequence of Haematococcus lacustris strain NIES-144.</title>
        <authorList>
            <person name="Morimoto D."/>
            <person name="Nakagawa S."/>
            <person name="Yoshida T."/>
            <person name="Sawayama S."/>
        </authorList>
    </citation>
    <scope>NUCLEOTIDE SEQUENCE [LARGE SCALE GENOMIC DNA]</scope>
    <source>
        <strain evidence="1 2">NIES-144</strain>
    </source>
</reference>
<keyword evidence="2" id="KW-1185">Reference proteome</keyword>
<feature type="non-terminal residue" evidence="1">
    <location>
        <position position="43"/>
    </location>
</feature>
<comment type="caution">
    <text evidence="1">The sequence shown here is derived from an EMBL/GenBank/DDBJ whole genome shotgun (WGS) entry which is preliminary data.</text>
</comment>
<dbReference type="EMBL" id="BLLF01005706">
    <property type="protein sequence ID" value="GFH31539.1"/>
    <property type="molecule type" value="Genomic_DNA"/>
</dbReference>
<proteinExistence type="predicted"/>
<gene>
    <name evidence="1" type="ORF">HaLaN_30602</name>
</gene>
<dbReference type="AlphaFoldDB" id="A0A6A0AF68"/>
<organism evidence="1 2">
    <name type="scientific">Haematococcus lacustris</name>
    <name type="common">Green alga</name>
    <name type="synonym">Haematococcus pluvialis</name>
    <dbReference type="NCBI Taxonomy" id="44745"/>
    <lineage>
        <taxon>Eukaryota</taxon>
        <taxon>Viridiplantae</taxon>
        <taxon>Chlorophyta</taxon>
        <taxon>core chlorophytes</taxon>
        <taxon>Chlorophyceae</taxon>
        <taxon>CS clade</taxon>
        <taxon>Chlamydomonadales</taxon>
        <taxon>Haematococcaceae</taxon>
        <taxon>Haematococcus</taxon>
    </lineage>
</organism>
<sequence>MAAQARMAIVGMGDPVMDVLALVSHEFLSSVAGEVGGCCPVSP</sequence>
<feature type="non-terminal residue" evidence="1">
    <location>
        <position position="1"/>
    </location>
</feature>
<evidence type="ECO:0000313" key="2">
    <source>
        <dbReference type="Proteomes" id="UP000485058"/>
    </source>
</evidence>
<name>A0A6A0AF68_HAELA</name>
<dbReference type="Proteomes" id="UP000485058">
    <property type="component" value="Unassembled WGS sequence"/>
</dbReference>
<protein>
    <submittedName>
        <fullName evidence="1">PfkB domain-containing protein</fullName>
    </submittedName>
</protein>